<dbReference type="Pfam" id="PF04298">
    <property type="entry name" value="Zn_peptidase_2"/>
    <property type="match status" value="1"/>
</dbReference>
<dbReference type="AlphaFoldDB" id="A0A5B9M9M0"/>
<keyword evidence="3" id="KW-1185">Reference proteome</keyword>
<evidence type="ECO:0000313" key="2">
    <source>
        <dbReference type="EMBL" id="QEF96916.1"/>
    </source>
</evidence>
<dbReference type="EMBL" id="CP036264">
    <property type="protein sequence ID" value="QEF96916.1"/>
    <property type="molecule type" value="Genomic_DNA"/>
</dbReference>
<keyword evidence="1" id="KW-0812">Transmembrane</keyword>
<feature type="transmembrane region" description="Helical" evidence="1">
    <location>
        <begin position="206"/>
        <end position="225"/>
    </location>
</feature>
<organism evidence="2 3">
    <name type="scientific">Stieleria maiorica</name>
    <dbReference type="NCBI Taxonomy" id="2795974"/>
    <lineage>
        <taxon>Bacteria</taxon>
        <taxon>Pseudomonadati</taxon>
        <taxon>Planctomycetota</taxon>
        <taxon>Planctomycetia</taxon>
        <taxon>Pirellulales</taxon>
        <taxon>Pirellulaceae</taxon>
        <taxon>Stieleria</taxon>
    </lineage>
</organism>
<sequence>MFPFDPMYLLFIAPPLLLGLFAQWRVKSTFASMSQVGARMSGAQAARQMLDSAGLHQVGIEQVAGHLSDHYDPRAKVLRLSPEVYGGRSMAALGVACHEAGHAFQDAKGYAPLTIRNMAVPAANFGSNIGVTLATIGLFLSYQTPTIGNALLLLGIVLFAGVVFFQVVNLPVEFDASNRARRHLVSANLISANEEHFVAKVLNAAALTYVAGTLQAIMTLAYFIFRFMGDRR</sequence>
<keyword evidence="1" id="KW-1133">Transmembrane helix</keyword>
<evidence type="ECO:0000313" key="3">
    <source>
        <dbReference type="Proteomes" id="UP000321353"/>
    </source>
</evidence>
<accession>A0A5B9M9M0</accession>
<dbReference type="KEGG" id="smam:Mal15_09460"/>
<protein>
    <submittedName>
        <fullName evidence="2">Neutral zinc metallopeptidase</fullName>
    </submittedName>
</protein>
<gene>
    <name evidence="2" type="ORF">Mal15_09460</name>
</gene>
<proteinExistence type="predicted"/>
<dbReference type="RefSeq" id="WP_147866662.1">
    <property type="nucleotide sequence ID" value="NZ_CP036264.1"/>
</dbReference>
<dbReference type="PANTHER" id="PTHR36434:SF1">
    <property type="entry name" value="MEMBRANE PROTEASE YUGP-RELATED"/>
    <property type="match status" value="1"/>
</dbReference>
<reference evidence="2 3" key="1">
    <citation type="submission" date="2019-02" db="EMBL/GenBank/DDBJ databases">
        <title>Planctomycetal bacteria perform biofilm scaping via a novel small molecule.</title>
        <authorList>
            <person name="Jeske O."/>
            <person name="Boedeker C."/>
            <person name="Wiegand S."/>
            <person name="Breitling P."/>
            <person name="Kallscheuer N."/>
            <person name="Jogler M."/>
            <person name="Rohde M."/>
            <person name="Petersen J."/>
            <person name="Medema M.H."/>
            <person name="Surup F."/>
            <person name="Jogler C."/>
        </authorList>
    </citation>
    <scope>NUCLEOTIDE SEQUENCE [LARGE SCALE GENOMIC DNA]</scope>
    <source>
        <strain evidence="2 3">Mal15</strain>
    </source>
</reference>
<dbReference type="PANTHER" id="PTHR36434">
    <property type="entry name" value="MEMBRANE PROTEASE YUGP-RELATED"/>
    <property type="match status" value="1"/>
</dbReference>
<feature type="transmembrane region" description="Helical" evidence="1">
    <location>
        <begin position="6"/>
        <end position="24"/>
    </location>
</feature>
<name>A0A5B9M9M0_9BACT</name>
<dbReference type="InterPro" id="IPR007395">
    <property type="entry name" value="Zn_peptidase_2"/>
</dbReference>
<keyword evidence="1" id="KW-0472">Membrane</keyword>
<evidence type="ECO:0000256" key="1">
    <source>
        <dbReference type="SAM" id="Phobius"/>
    </source>
</evidence>
<dbReference type="Proteomes" id="UP000321353">
    <property type="component" value="Chromosome"/>
</dbReference>
<feature type="transmembrane region" description="Helical" evidence="1">
    <location>
        <begin position="150"/>
        <end position="168"/>
    </location>
</feature>